<dbReference type="AlphaFoldDB" id="A0A0V0YZW7"/>
<sequence>MTAFIQSRELRKKRWIASTSILVLELRQLTRNANCTDQFLITSINSLSS</sequence>
<protein>
    <submittedName>
        <fullName evidence="1">Uncharacterized protein</fullName>
    </submittedName>
</protein>
<evidence type="ECO:0000313" key="1">
    <source>
        <dbReference type="EMBL" id="KRY05839.1"/>
    </source>
</evidence>
<keyword evidence="2" id="KW-1185">Reference proteome</keyword>
<evidence type="ECO:0000313" key="2">
    <source>
        <dbReference type="Proteomes" id="UP000054776"/>
    </source>
</evidence>
<gene>
    <name evidence="1" type="ORF">T01_13180</name>
</gene>
<accession>A0A0V0YZW7</accession>
<organism evidence="1 2">
    <name type="scientific">Trichinella spiralis</name>
    <name type="common">Trichina worm</name>
    <dbReference type="NCBI Taxonomy" id="6334"/>
    <lineage>
        <taxon>Eukaryota</taxon>
        <taxon>Metazoa</taxon>
        <taxon>Ecdysozoa</taxon>
        <taxon>Nematoda</taxon>
        <taxon>Enoplea</taxon>
        <taxon>Dorylaimia</taxon>
        <taxon>Trichinellida</taxon>
        <taxon>Trichinellidae</taxon>
        <taxon>Trichinella</taxon>
    </lineage>
</organism>
<reference evidence="1 2" key="1">
    <citation type="submission" date="2015-01" db="EMBL/GenBank/DDBJ databases">
        <title>Evolution of Trichinella species and genotypes.</title>
        <authorList>
            <person name="Korhonen P.K."/>
            <person name="Edoardo P."/>
            <person name="Giuseppe L.R."/>
            <person name="Gasser R.B."/>
        </authorList>
    </citation>
    <scope>NUCLEOTIDE SEQUENCE [LARGE SCALE GENOMIC DNA]</scope>
    <source>
        <strain evidence="1">ISS3</strain>
    </source>
</reference>
<comment type="caution">
    <text evidence="1">The sequence shown here is derived from an EMBL/GenBank/DDBJ whole genome shotgun (WGS) entry which is preliminary data.</text>
</comment>
<name>A0A0V0YZW7_TRISP</name>
<proteinExistence type="predicted"/>
<dbReference type="EMBL" id="JYDH01003425">
    <property type="protein sequence ID" value="KRY05839.1"/>
    <property type="molecule type" value="Genomic_DNA"/>
</dbReference>
<dbReference type="Proteomes" id="UP000054776">
    <property type="component" value="Unassembled WGS sequence"/>
</dbReference>
<dbReference type="InParanoid" id="A0A0V0YZW7"/>